<feature type="transmembrane region" description="Helical" evidence="7">
    <location>
        <begin position="6"/>
        <end position="30"/>
    </location>
</feature>
<keyword evidence="4 7" id="KW-0812">Transmembrane</keyword>
<dbReference type="RefSeq" id="WP_145193110.1">
    <property type="nucleotide sequence ID" value="NZ_CP036266.1"/>
</dbReference>
<comment type="subcellular location">
    <subcellularLocation>
        <location evidence="1">Cell membrane</location>
        <topology evidence="1">Multi-pass membrane protein</topology>
    </subcellularLocation>
</comment>
<keyword evidence="9" id="KW-1185">Reference proteome</keyword>
<evidence type="ECO:0008006" key="10">
    <source>
        <dbReference type="Google" id="ProtNLM"/>
    </source>
</evidence>
<protein>
    <recommendedName>
        <fullName evidence="10">DUF350 domain-containing protein</fullName>
    </recommendedName>
</protein>
<evidence type="ECO:0000313" key="9">
    <source>
        <dbReference type="Proteomes" id="UP000320421"/>
    </source>
</evidence>
<keyword evidence="5 7" id="KW-1133">Transmembrane helix</keyword>
<comment type="similarity">
    <text evidence="2">Belongs to the UPF0719 family.</text>
</comment>
<evidence type="ECO:0000256" key="6">
    <source>
        <dbReference type="ARBA" id="ARBA00023136"/>
    </source>
</evidence>
<dbReference type="GO" id="GO:0005886">
    <property type="term" value="C:plasma membrane"/>
    <property type="evidence" value="ECO:0007669"/>
    <property type="project" value="UniProtKB-SubCell"/>
</dbReference>
<keyword evidence="6 7" id="KW-0472">Membrane</keyword>
<dbReference type="Proteomes" id="UP000320421">
    <property type="component" value="Chromosome"/>
</dbReference>
<accession>A0A517PYG8</accession>
<dbReference type="EMBL" id="CP036266">
    <property type="protein sequence ID" value="QDT24428.1"/>
    <property type="molecule type" value="Genomic_DNA"/>
</dbReference>
<name>A0A517PYG8_9PLAN</name>
<dbReference type="AlphaFoldDB" id="A0A517PYG8"/>
<evidence type="ECO:0000256" key="2">
    <source>
        <dbReference type="ARBA" id="ARBA00005779"/>
    </source>
</evidence>
<proteinExistence type="inferred from homology"/>
<gene>
    <name evidence="8" type="ORF">HG66A1_62600</name>
</gene>
<reference evidence="8 9" key="1">
    <citation type="submission" date="2019-02" db="EMBL/GenBank/DDBJ databases">
        <title>Deep-cultivation of Planctomycetes and their phenomic and genomic characterization uncovers novel biology.</title>
        <authorList>
            <person name="Wiegand S."/>
            <person name="Jogler M."/>
            <person name="Boedeker C."/>
            <person name="Pinto D."/>
            <person name="Vollmers J."/>
            <person name="Rivas-Marin E."/>
            <person name="Kohn T."/>
            <person name="Peeters S.H."/>
            <person name="Heuer A."/>
            <person name="Rast P."/>
            <person name="Oberbeckmann S."/>
            <person name="Bunk B."/>
            <person name="Jeske O."/>
            <person name="Meyerdierks A."/>
            <person name="Storesund J.E."/>
            <person name="Kallscheuer N."/>
            <person name="Luecker S."/>
            <person name="Lage O.M."/>
            <person name="Pohl T."/>
            <person name="Merkel B.J."/>
            <person name="Hornburger P."/>
            <person name="Mueller R.-W."/>
            <person name="Bruemmer F."/>
            <person name="Labrenz M."/>
            <person name="Spormann A.M."/>
            <person name="Op den Camp H."/>
            <person name="Overmann J."/>
            <person name="Amann R."/>
            <person name="Jetten M.S.M."/>
            <person name="Mascher T."/>
            <person name="Medema M.H."/>
            <person name="Devos D.P."/>
            <person name="Kaster A.-K."/>
            <person name="Ovreas L."/>
            <person name="Rohde M."/>
            <person name="Galperin M.Y."/>
            <person name="Jogler C."/>
        </authorList>
    </citation>
    <scope>NUCLEOTIDE SEQUENCE [LARGE SCALE GENOMIC DNA]</scope>
    <source>
        <strain evidence="8 9">HG66A1</strain>
    </source>
</reference>
<evidence type="ECO:0000256" key="7">
    <source>
        <dbReference type="SAM" id="Phobius"/>
    </source>
</evidence>
<dbReference type="InterPro" id="IPR007140">
    <property type="entry name" value="DUF350"/>
</dbReference>
<evidence type="ECO:0000313" key="8">
    <source>
        <dbReference type="EMBL" id="QDT24428.1"/>
    </source>
</evidence>
<evidence type="ECO:0000256" key="4">
    <source>
        <dbReference type="ARBA" id="ARBA00022692"/>
    </source>
</evidence>
<evidence type="ECO:0000256" key="1">
    <source>
        <dbReference type="ARBA" id="ARBA00004651"/>
    </source>
</evidence>
<dbReference type="OrthoDB" id="291519at2"/>
<organism evidence="8 9">
    <name type="scientific">Gimesia chilikensis</name>
    <dbReference type="NCBI Taxonomy" id="2605989"/>
    <lineage>
        <taxon>Bacteria</taxon>
        <taxon>Pseudomonadati</taxon>
        <taxon>Planctomycetota</taxon>
        <taxon>Planctomycetia</taxon>
        <taxon>Planctomycetales</taxon>
        <taxon>Planctomycetaceae</taxon>
        <taxon>Gimesia</taxon>
    </lineage>
</organism>
<evidence type="ECO:0000256" key="3">
    <source>
        <dbReference type="ARBA" id="ARBA00022475"/>
    </source>
</evidence>
<evidence type="ECO:0000256" key="5">
    <source>
        <dbReference type="ARBA" id="ARBA00022989"/>
    </source>
</evidence>
<sequence>MSGIWMAYLITFGWALVGSVSMGLGIIIAIKMFDLSTKDVDEWELVKQGNIPIAIILASMIISLGIVVSAAIHP</sequence>
<feature type="transmembrane region" description="Helical" evidence="7">
    <location>
        <begin position="51"/>
        <end position="72"/>
    </location>
</feature>
<keyword evidence="3" id="KW-1003">Cell membrane</keyword>
<dbReference type="Pfam" id="PF03994">
    <property type="entry name" value="DUF350"/>
    <property type="match status" value="1"/>
</dbReference>